<feature type="transmembrane region" description="Helical" evidence="3">
    <location>
        <begin position="243"/>
        <end position="261"/>
    </location>
</feature>
<feature type="transmembrane region" description="Helical" evidence="3">
    <location>
        <begin position="97"/>
        <end position="117"/>
    </location>
</feature>
<organism evidence="5 6">
    <name type="scientific">Paenibacillus harenae</name>
    <dbReference type="NCBI Taxonomy" id="306543"/>
    <lineage>
        <taxon>Bacteria</taxon>
        <taxon>Bacillati</taxon>
        <taxon>Bacillota</taxon>
        <taxon>Bacilli</taxon>
        <taxon>Bacillales</taxon>
        <taxon>Paenibacillaceae</taxon>
        <taxon>Paenibacillus</taxon>
    </lineage>
</organism>
<evidence type="ECO:0000256" key="1">
    <source>
        <dbReference type="ARBA" id="ARBA00004370"/>
    </source>
</evidence>
<feature type="transmembrane region" description="Helical" evidence="3">
    <location>
        <begin position="53"/>
        <end position="76"/>
    </location>
</feature>
<dbReference type="EMBL" id="JAUSSU010000008">
    <property type="protein sequence ID" value="MDQ0114702.1"/>
    <property type="molecule type" value="Genomic_DNA"/>
</dbReference>
<protein>
    <submittedName>
        <fullName evidence="5">Peptidoglycan/LPS O-acetylase OafA/YrhL</fullName>
    </submittedName>
</protein>
<dbReference type="Pfam" id="PF01757">
    <property type="entry name" value="Acyl_transf_3"/>
    <property type="match status" value="1"/>
</dbReference>
<evidence type="ECO:0000313" key="6">
    <source>
        <dbReference type="Proteomes" id="UP001229346"/>
    </source>
</evidence>
<keyword evidence="3" id="KW-0812">Transmembrane</keyword>
<evidence type="ECO:0000259" key="4">
    <source>
        <dbReference type="Pfam" id="PF01757"/>
    </source>
</evidence>
<accession>A0ABT9U628</accession>
<keyword evidence="3" id="KW-1133">Transmembrane helix</keyword>
<gene>
    <name evidence="5" type="ORF">J2T15_004158</name>
</gene>
<evidence type="ECO:0000256" key="3">
    <source>
        <dbReference type="SAM" id="Phobius"/>
    </source>
</evidence>
<dbReference type="InterPro" id="IPR050879">
    <property type="entry name" value="Acyltransferase_3"/>
</dbReference>
<feature type="transmembrane region" description="Helical" evidence="3">
    <location>
        <begin position="342"/>
        <end position="362"/>
    </location>
</feature>
<proteinExistence type="inferred from homology"/>
<comment type="similarity">
    <text evidence="2">Belongs to the acyltransferase 3 family.</text>
</comment>
<reference evidence="5 6" key="1">
    <citation type="submission" date="2023-07" db="EMBL/GenBank/DDBJ databases">
        <title>Sorghum-associated microbial communities from plants grown in Nebraska, USA.</title>
        <authorList>
            <person name="Schachtman D."/>
        </authorList>
    </citation>
    <scope>NUCLEOTIDE SEQUENCE [LARGE SCALE GENOMIC DNA]</scope>
    <source>
        <strain evidence="5 6">CC482</strain>
    </source>
</reference>
<comment type="subcellular location">
    <subcellularLocation>
        <location evidence="1">Membrane</location>
    </subcellularLocation>
</comment>
<feature type="transmembrane region" description="Helical" evidence="3">
    <location>
        <begin position="211"/>
        <end position="231"/>
    </location>
</feature>
<keyword evidence="6" id="KW-1185">Reference proteome</keyword>
<dbReference type="PANTHER" id="PTHR23028">
    <property type="entry name" value="ACETYLTRANSFERASE"/>
    <property type="match status" value="1"/>
</dbReference>
<feature type="transmembrane region" description="Helical" evidence="3">
    <location>
        <begin position="12"/>
        <end position="33"/>
    </location>
</feature>
<feature type="transmembrane region" description="Helical" evidence="3">
    <location>
        <begin position="158"/>
        <end position="179"/>
    </location>
</feature>
<feature type="domain" description="Acyltransferase 3" evidence="4">
    <location>
        <begin position="7"/>
        <end position="357"/>
    </location>
</feature>
<name>A0ABT9U628_PAEHA</name>
<comment type="caution">
    <text evidence="5">The sequence shown here is derived from an EMBL/GenBank/DDBJ whole genome shotgun (WGS) entry which is preliminary data.</text>
</comment>
<evidence type="ECO:0000313" key="5">
    <source>
        <dbReference type="EMBL" id="MDQ0114702.1"/>
    </source>
</evidence>
<keyword evidence="3" id="KW-0472">Membrane</keyword>
<dbReference type="InterPro" id="IPR002656">
    <property type="entry name" value="Acyl_transf_3_dom"/>
</dbReference>
<dbReference type="Proteomes" id="UP001229346">
    <property type="component" value="Unassembled WGS sequence"/>
</dbReference>
<dbReference type="PANTHER" id="PTHR23028:SF53">
    <property type="entry name" value="ACYL_TRANSF_3 DOMAIN-CONTAINING PROTEIN"/>
    <property type="match status" value="1"/>
</dbReference>
<feature type="transmembrane region" description="Helical" evidence="3">
    <location>
        <begin position="308"/>
        <end position="330"/>
    </location>
</feature>
<feature type="transmembrane region" description="Helical" evidence="3">
    <location>
        <begin position="281"/>
        <end position="301"/>
    </location>
</feature>
<feature type="transmembrane region" description="Helical" evidence="3">
    <location>
        <begin position="186"/>
        <end position="205"/>
    </location>
</feature>
<sequence length="394" mass="44780">MQQRYDQLDSLRGLAALAVMIGHFFLVFMPMAQNTSSMGFLEYPLNVLKYSPLHAFWGGHEAVIMFFLLSGFVLSLPFYSNKQQSYVKYVVKRICRIYLPFVAALLIAILFREAVFMHKLTDLTPYFNSLWTRSPDFASIGDHLRFITNYNTTKYNPIIWTLVHEMRISLLFPFAMILVAKWGWKAGVPLAIGLSLLSSYLLGVIETRYTTNYVISLHYASFFVVGALLAQYRENLKQLYSRFNGWLIAVLMIAALFSYSYKWVIYGKSFAKHITELRGDWLIAIGASVFIVAAMSSARALKLLHQKPLLFLGKISYSLYLYHMIILLTLLHRLNGTMDTAFIAIIAFVVSFGAAAASYYYVELPSIRLGRLLTSSRKPKQTPLSAKGKTSASM</sequence>
<evidence type="ECO:0000256" key="2">
    <source>
        <dbReference type="ARBA" id="ARBA00007400"/>
    </source>
</evidence>
<dbReference type="RefSeq" id="WP_307206084.1">
    <property type="nucleotide sequence ID" value="NZ_JAUSSU010000008.1"/>
</dbReference>